<sequence>IHFNPRNTKRGTFCAHGYEITELEEELLKSDDDFEADEIKGDSQVSETENEEIMREEITSNLDDPSDSQNLILGFLETEKENEELEATTKGRCPFKVVIKQKPGKYEILIRMLTDAETRHVLSMEPYAGKNETM</sequence>
<evidence type="ECO:0000259" key="2">
    <source>
        <dbReference type="Pfam" id="PF13843"/>
    </source>
</evidence>
<feature type="non-terminal residue" evidence="3">
    <location>
        <position position="1"/>
    </location>
</feature>
<evidence type="ECO:0000313" key="3">
    <source>
        <dbReference type="EMBL" id="KAF2892067.1"/>
    </source>
</evidence>
<proteinExistence type="predicted"/>
<evidence type="ECO:0000256" key="1">
    <source>
        <dbReference type="SAM" id="MobiDB-lite"/>
    </source>
</evidence>
<feature type="compositionally biased region" description="Polar residues" evidence="1">
    <location>
        <begin position="60"/>
        <end position="69"/>
    </location>
</feature>
<dbReference type="InterPro" id="IPR029526">
    <property type="entry name" value="PGBD"/>
</dbReference>
<protein>
    <recommendedName>
        <fullName evidence="2">PiggyBac transposable element-derived protein domain-containing protein</fullName>
    </recommendedName>
</protein>
<feature type="domain" description="PiggyBac transposable element-derived protein" evidence="2">
    <location>
        <begin position="87"/>
        <end position="133"/>
    </location>
</feature>
<keyword evidence="4" id="KW-1185">Reference proteome</keyword>
<organism evidence="3 4">
    <name type="scientific">Ignelater luminosus</name>
    <name type="common">Cucubano</name>
    <name type="synonym">Pyrophorus luminosus</name>
    <dbReference type="NCBI Taxonomy" id="2038154"/>
    <lineage>
        <taxon>Eukaryota</taxon>
        <taxon>Metazoa</taxon>
        <taxon>Ecdysozoa</taxon>
        <taxon>Arthropoda</taxon>
        <taxon>Hexapoda</taxon>
        <taxon>Insecta</taxon>
        <taxon>Pterygota</taxon>
        <taxon>Neoptera</taxon>
        <taxon>Endopterygota</taxon>
        <taxon>Coleoptera</taxon>
        <taxon>Polyphaga</taxon>
        <taxon>Elateriformia</taxon>
        <taxon>Elateroidea</taxon>
        <taxon>Elateridae</taxon>
        <taxon>Agrypninae</taxon>
        <taxon>Pyrophorini</taxon>
        <taxon>Ignelater</taxon>
    </lineage>
</organism>
<dbReference type="Proteomes" id="UP000801492">
    <property type="component" value="Unassembled WGS sequence"/>
</dbReference>
<evidence type="ECO:0000313" key="4">
    <source>
        <dbReference type="Proteomes" id="UP000801492"/>
    </source>
</evidence>
<comment type="caution">
    <text evidence="3">The sequence shown here is derived from an EMBL/GenBank/DDBJ whole genome shotgun (WGS) entry which is preliminary data.</text>
</comment>
<reference evidence="3" key="1">
    <citation type="submission" date="2019-08" db="EMBL/GenBank/DDBJ databases">
        <title>The genome of the North American firefly Photinus pyralis.</title>
        <authorList>
            <consortium name="Photinus pyralis genome working group"/>
            <person name="Fallon T.R."/>
            <person name="Sander Lower S.E."/>
            <person name="Weng J.-K."/>
        </authorList>
    </citation>
    <scope>NUCLEOTIDE SEQUENCE</scope>
    <source>
        <strain evidence="3">TRF0915ILg1</strain>
        <tissue evidence="3">Whole body</tissue>
    </source>
</reference>
<feature type="region of interest" description="Disordered" evidence="1">
    <location>
        <begin position="39"/>
        <end position="69"/>
    </location>
</feature>
<gene>
    <name evidence="3" type="ORF">ILUMI_14106</name>
</gene>
<name>A0A8K0CVF4_IGNLU</name>
<dbReference type="EMBL" id="VTPC01014702">
    <property type="protein sequence ID" value="KAF2892067.1"/>
    <property type="molecule type" value="Genomic_DNA"/>
</dbReference>
<dbReference type="Pfam" id="PF13843">
    <property type="entry name" value="DDE_Tnp_1_7"/>
    <property type="match status" value="1"/>
</dbReference>
<accession>A0A8K0CVF4</accession>
<dbReference type="AlphaFoldDB" id="A0A8K0CVF4"/>